<dbReference type="EMBL" id="LUKF01000014">
    <property type="protein sequence ID" value="KYG63382.1"/>
    <property type="molecule type" value="Genomic_DNA"/>
</dbReference>
<proteinExistence type="predicted"/>
<gene>
    <name evidence="2" type="ORF">AZI85_04940</name>
</gene>
<dbReference type="OrthoDB" id="5297416at2"/>
<dbReference type="Proteomes" id="UP000075391">
    <property type="component" value="Unassembled WGS sequence"/>
</dbReference>
<reference evidence="2 3" key="1">
    <citation type="submission" date="2016-03" db="EMBL/GenBank/DDBJ databases">
        <authorList>
            <person name="Ploux O."/>
        </authorList>
    </citation>
    <scope>NUCLEOTIDE SEQUENCE [LARGE SCALE GENOMIC DNA]</scope>
    <source>
        <strain evidence="2 3">BER2</strain>
    </source>
</reference>
<keyword evidence="1" id="KW-0732">Signal</keyword>
<dbReference type="AlphaFoldDB" id="A0A150WI66"/>
<evidence type="ECO:0000256" key="1">
    <source>
        <dbReference type="SAM" id="SignalP"/>
    </source>
</evidence>
<protein>
    <submittedName>
        <fullName evidence="2">Uncharacterized protein</fullName>
    </submittedName>
</protein>
<name>A0A150WI66_BDEBC</name>
<evidence type="ECO:0000313" key="3">
    <source>
        <dbReference type="Proteomes" id="UP000075391"/>
    </source>
</evidence>
<evidence type="ECO:0000313" key="2">
    <source>
        <dbReference type="EMBL" id="KYG63382.1"/>
    </source>
</evidence>
<feature type="chain" id="PRO_5007572936" evidence="1">
    <location>
        <begin position="19"/>
        <end position="111"/>
    </location>
</feature>
<feature type="signal peptide" evidence="1">
    <location>
        <begin position="1"/>
        <end position="18"/>
    </location>
</feature>
<accession>A0A150WI66</accession>
<organism evidence="2 3">
    <name type="scientific">Bdellovibrio bacteriovorus</name>
    <dbReference type="NCBI Taxonomy" id="959"/>
    <lineage>
        <taxon>Bacteria</taxon>
        <taxon>Pseudomonadati</taxon>
        <taxon>Bdellovibrionota</taxon>
        <taxon>Bdellovibrionia</taxon>
        <taxon>Bdellovibrionales</taxon>
        <taxon>Pseudobdellovibrionaceae</taxon>
        <taxon>Bdellovibrio</taxon>
    </lineage>
</organism>
<dbReference type="RefSeq" id="WP_063243734.1">
    <property type="nucleotide sequence ID" value="NZ_LUKF01000014.1"/>
</dbReference>
<sequence length="111" mass="11799">MKSLVIFAALFSSTSAFASEAVICAGTLNSGTYVEFEMPVTGPATLAFDSREFVIDMDCMTYAADIPVTECLERIPGDSKYIVTLAMGKAHVSQTVGAAKPEIYKGAIDCK</sequence>
<comment type="caution">
    <text evidence="2">The sequence shown here is derived from an EMBL/GenBank/DDBJ whole genome shotgun (WGS) entry which is preliminary data.</text>
</comment>